<keyword evidence="2" id="KW-1185">Reference proteome</keyword>
<dbReference type="AlphaFoldDB" id="A0A179ESK9"/>
<dbReference type="Proteomes" id="UP000078516">
    <property type="component" value="Unassembled WGS sequence"/>
</dbReference>
<gene>
    <name evidence="1" type="ORF">A6E74_05765</name>
</gene>
<dbReference type="PANTHER" id="PTHR35792:SF1">
    <property type="entry name" value="SLL0268 PROTEIN"/>
    <property type="match status" value="1"/>
</dbReference>
<proteinExistence type="predicted"/>
<dbReference type="EMBL" id="LWMN01000011">
    <property type="protein sequence ID" value="OAQ56226.1"/>
    <property type="molecule type" value="Genomic_DNA"/>
</dbReference>
<comment type="caution">
    <text evidence="1">The sequence shown here is derived from an EMBL/GenBank/DDBJ whole genome shotgun (WGS) entry which is preliminary data.</text>
</comment>
<dbReference type="InterPro" id="IPR052928">
    <property type="entry name" value="Desiccation-related_membrane"/>
</dbReference>
<dbReference type="RefSeq" id="WP_067483094.1">
    <property type="nucleotide sequence ID" value="NZ_JARQBF010000004.1"/>
</dbReference>
<accession>A0A179ESK9</accession>
<protein>
    <recommendedName>
        <fullName evidence="3">YtxH domain-containing protein</fullName>
    </recommendedName>
</protein>
<dbReference type="Pfam" id="PF12732">
    <property type="entry name" value="YtxH"/>
    <property type="match status" value="1"/>
</dbReference>
<evidence type="ECO:0008006" key="3">
    <source>
        <dbReference type="Google" id="ProtNLM"/>
    </source>
</evidence>
<dbReference type="PANTHER" id="PTHR35792">
    <property type="entry name" value="GENERAL STRESS PROTEIN"/>
    <property type="match status" value="1"/>
</dbReference>
<dbReference type="InterPro" id="IPR024623">
    <property type="entry name" value="YtxH"/>
</dbReference>
<evidence type="ECO:0000313" key="2">
    <source>
        <dbReference type="Proteomes" id="UP000078516"/>
    </source>
</evidence>
<evidence type="ECO:0000313" key="1">
    <source>
        <dbReference type="EMBL" id="OAQ56226.1"/>
    </source>
</evidence>
<sequence length="116" mass="12929">MIKNFLKGLVFGSAVGAVGGLLFAPRSGNDTRQKLIDELDEATDLTMELNNSLSHFKEALIETKETASTLIPEFQDSIQKDVQEFKFQAEPRIAQIQEQVEKISASLPELPEENLH</sequence>
<name>A0A179ESK9_ENTTH</name>
<reference evidence="1 2" key="1">
    <citation type="submission" date="2016-04" db="EMBL/GenBank/DDBJ databases">
        <title>Draft genome of an Enterococcus thailandicus strain isolated from bovine feces.</title>
        <authorList>
            <person name="Beukers A.G."/>
            <person name="Zaheer R."/>
            <person name="Goji N."/>
            <person name="Cook S.R."/>
            <person name="Amoako K."/>
            <person name="Chaves A.V."/>
            <person name="Ward M.P."/>
            <person name="Mcallister T.A."/>
        </authorList>
    </citation>
    <scope>NUCLEOTIDE SEQUENCE [LARGE SCALE GENOMIC DNA]</scope>
    <source>
        <strain evidence="1 2">F0711D 46</strain>
    </source>
</reference>
<organism evidence="1 2">
    <name type="scientific">Enterococcus thailandicus</name>
    <dbReference type="NCBI Taxonomy" id="417368"/>
    <lineage>
        <taxon>Bacteria</taxon>
        <taxon>Bacillati</taxon>
        <taxon>Bacillota</taxon>
        <taxon>Bacilli</taxon>
        <taxon>Lactobacillales</taxon>
        <taxon>Enterococcaceae</taxon>
        <taxon>Enterococcus</taxon>
    </lineage>
</organism>